<dbReference type="PANTHER" id="PTHR43721:SF22">
    <property type="entry name" value="ELONGATION FACTOR TU, MITOCHONDRIAL"/>
    <property type="match status" value="1"/>
</dbReference>
<dbReference type="RefSeq" id="WP_008909028.1">
    <property type="nucleotide sequence ID" value="NZ_CAKP01000093.1"/>
</dbReference>
<dbReference type="InterPro" id="IPR009000">
    <property type="entry name" value="Transl_B-barrel_sf"/>
</dbReference>
<evidence type="ECO:0000313" key="11">
    <source>
        <dbReference type="Proteomes" id="UP000007652"/>
    </source>
</evidence>
<keyword evidence="11" id="KW-1185">Reference proteome</keyword>
<dbReference type="GO" id="GO:0003924">
    <property type="term" value="F:GTPase activity"/>
    <property type="evidence" value="ECO:0007669"/>
    <property type="project" value="InterPro"/>
</dbReference>
<dbReference type="GO" id="GO:0003746">
    <property type="term" value="F:translation elongation factor activity"/>
    <property type="evidence" value="ECO:0007669"/>
    <property type="project" value="UniProtKB-KW"/>
</dbReference>
<evidence type="ECO:0000256" key="8">
    <source>
        <dbReference type="ARBA" id="ARBA00031615"/>
    </source>
</evidence>
<dbReference type="InterPro" id="IPR057335">
    <property type="entry name" value="Beta-barrel_SelB"/>
</dbReference>
<comment type="caution">
    <text evidence="10">The sequence shown here is derived from an EMBL/GenBank/DDBJ whole genome shotgun (WGS) entry which is preliminary data.</text>
</comment>
<gene>
    <name evidence="10" type="ORF">CAAU_1685</name>
</gene>
<dbReference type="FunFam" id="3.40.50.300:FF:001064">
    <property type="entry name" value="Selenocysteine-specific translation elongation factor"/>
    <property type="match status" value="1"/>
</dbReference>
<proteinExistence type="predicted"/>
<dbReference type="Proteomes" id="UP000007652">
    <property type="component" value="Unassembled WGS sequence"/>
</dbReference>
<dbReference type="SUPFAM" id="SSF50447">
    <property type="entry name" value="Translation proteins"/>
    <property type="match status" value="1"/>
</dbReference>
<dbReference type="OrthoDB" id="9804504at2"/>
<dbReference type="InterPro" id="IPR036390">
    <property type="entry name" value="WH_DNA-bd_sf"/>
</dbReference>
<dbReference type="SUPFAM" id="SSF52540">
    <property type="entry name" value="P-loop containing nucleoside triphosphate hydrolases"/>
    <property type="match status" value="1"/>
</dbReference>
<keyword evidence="6" id="KW-0342">GTP-binding</keyword>
<dbReference type="CDD" id="cd04171">
    <property type="entry name" value="SelB"/>
    <property type="match status" value="1"/>
</dbReference>
<dbReference type="InterPro" id="IPR031157">
    <property type="entry name" value="G_TR_CS"/>
</dbReference>
<evidence type="ECO:0000256" key="7">
    <source>
        <dbReference type="ARBA" id="ARBA00025526"/>
    </source>
</evidence>
<dbReference type="Pfam" id="PF09107">
    <property type="entry name" value="WHD_3rd_SelB"/>
    <property type="match status" value="1"/>
</dbReference>
<dbReference type="Gene3D" id="2.40.30.10">
    <property type="entry name" value="Translation factors"/>
    <property type="match status" value="2"/>
</dbReference>
<dbReference type="Pfam" id="PF25461">
    <property type="entry name" value="Beta-barrel_SelB"/>
    <property type="match status" value="1"/>
</dbReference>
<evidence type="ECO:0000256" key="5">
    <source>
        <dbReference type="ARBA" id="ARBA00022917"/>
    </source>
</evidence>
<dbReference type="Gene3D" id="3.40.50.300">
    <property type="entry name" value="P-loop containing nucleotide triphosphate hydrolases"/>
    <property type="match status" value="1"/>
</dbReference>
<dbReference type="InterPro" id="IPR004161">
    <property type="entry name" value="EFTu-like_2"/>
</dbReference>
<evidence type="ECO:0000256" key="6">
    <source>
        <dbReference type="ARBA" id="ARBA00023134"/>
    </source>
</evidence>
<feature type="domain" description="Tr-type G" evidence="9">
    <location>
        <begin position="1"/>
        <end position="172"/>
    </location>
</feature>
<dbReference type="GO" id="GO:0001514">
    <property type="term" value="P:selenocysteine incorporation"/>
    <property type="evidence" value="ECO:0007669"/>
    <property type="project" value="InterPro"/>
</dbReference>
<evidence type="ECO:0000256" key="2">
    <source>
        <dbReference type="ARBA" id="ARBA00015953"/>
    </source>
</evidence>
<dbReference type="Gene3D" id="1.10.10.10">
    <property type="entry name" value="Winged helix-like DNA-binding domain superfamily/Winged helix DNA-binding domain"/>
    <property type="match status" value="1"/>
</dbReference>
<dbReference type="InterPro" id="IPR036388">
    <property type="entry name" value="WH-like_DNA-bd_sf"/>
</dbReference>
<protein>
    <recommendedName>
        <fullName evidence="2">Selenocysteine-specific elongation factor</fullName>
    </recommendedName>
    <alternativeName>
        <fullName evidence="8">SelB translation factor</fullName>
    </alternativeName>
</protein>
<dbReference type="Gene3D" id="1.10.10.2770">
    <property type="match status" value="1"/>
</dbReference>
<dbReference type="STRING" id="857293.CAAU_1685"/>
<dbReference type="SUPFAM" id="SSF46785">
    <property type="entry name" value="Winged helix' DNA-binding domain"/>
    <property type="match status" value="3"/>
</dbReference>
<keyword evidence="4" id="KW-0547">Nucleotide-binding</keyword>
<dbReference type="PROSITE" id="PS00301">
    <property type="entry name" value="G_TR_1"/>
    <property type="match status" value="1"/>
</dbReference>
<dbReference type="InterPro" id="IPR009001">
    <property type="entry name" value="Transl_elong_EF1A/Init_IF2_C"/>
</dbReference>
<keyword evidence="5" id="KW-0648">Protein biosynthesis</keyword>
<keyword evidence="3" id="KW-0963">Cytoplasm</keyword>
<dbReference type="Pfam" id="PF00009">
    <property type="entry name" value="GTP_EFTU"/>
    <property type="match status" value="1"/>
</dbReference>
<evidence type="ECO:0000313" key="10">
    <source>
        <dbReference type="EMBL" id="CCJ33769.1"/>
    </source>
</evidence>
<dbReference type="CDD" id="cd03696">
    <property type="entry name" value="SelB_II"/>
    <property type="match status" value="1"/>
</dbReference>
<dbReference type="PANTHER" id="PTHR43721">
    <property type="entry name" value="ELONGATION FACTOR TU-RELATED"/>
    <property type="match status" value="1"/>
</dbReference>
<dbReference type="InterPro" id="IPR015190">
    <property type="entry name" value="Elong_fac_SelB-wing-hlx_typ-2"/>
</dbReference>
<dbReference type="eggNOG" id="COG3276">
    <property type="taxonomic scope" value="Bacteria"/>
</dbReference>
<evidence type="ECO:0000256" key="4">
    <source>
        <dbReference type="ARBA" id="ARBA00022741"/>
    </source>
</evidence>
<dbReference type="GO" id="GO:0005829">
    <property type="term" value="C:cytosol"/>
    <property type="evidence" value="ECO:0007669"/>
    <property type="project" value="TreeGrafter"/>
</dbReference>
<dbReference type="NCBIfam" id="TIGR00475">
    <property type="entry name" value="selB"/>
    <property type="match status" value="1"/>
</dbReference>
<dbReference type="InterPro" id="IPR015191">
    <property type="entry name" value="SelB_WHD4"/>
</dbReference>
<dbReference type="PRINTS" id="PR00315">
    <property type="entry name" value="ELONGATNFCT"/>
</dbReference>
<evidence type="ECO:0000256" key="3">
    <source>
        <dbReference type="ARBA" id="ARBA00022490"/>
    </source>
</evidence>
<comment type="subcellular location">
    <subcellularLocation>
        <location evidence="1">Cytoplasm</location>
    </subcellularLocation>
</comment>
<dbReference type="GO" id="GO:0005525">
    <property type="term" value="F:GTP binding"/>
    <property type="evidence" value="ECO:0007669"/>
    <property type="project" value="UniProtKB-KW"/>
</dbReference>
<organism evidence="10 11">
    <name type="scientific">Caloramator australicus RC3</name>
    <dbReference type="NCBI Taxonomy" id="857293"/>
    <lineage>
        <taxon>Bacteria</taxon>
        <taxon>Bacillati</taxon>
        <taxon>Bacillota</taxon>
        <taxon>Clostridia</taxon>
        <taxon>Eubacteriales</taxon>
        <taxon>Clostridiaceae</taxon>
        <taxon>Caloramator</taxon>
    </lineage>
</organism>
<dbReference type="PROSITE" id="PS51722">
    <property type="entry name" value="G_TR_2"/>
    <property type="match status" value="1"/>
</dbReference>
<reference evidence="10 11" key="1">
    <citation type="journal article" date="2011" name="J. Bacteriol.">
        <title>Draft genome sequence of Caloramator australicus strain RC3T, a thermoanaerobe from the Great Artesian Basin of Australia.</title>
        <authorList>
            <person name="Ogg C.D."/>
            <person name="Patel B.K.C."/>
        </authorList>
    </citation>
    <scope>NUCLEOTIDE SEQUENCE [LARGE SCALE GENOMIC DNA]</scope>
    <source>
        <strain evidence="10 11">RC3</strain>
    </source>
</reference>
<dbReference type="InterPro" id="IPR004535">
    <property type="entry name" value="Transl_elong_SelB"/>
</dbReference>
<dbReference type="Pfam" id="PF03144">
    <property type="entry name" value="GTP_EFTU_D2"/>
    <property type="match status" value="1"/>
</dbReference>
<dbReference type="GO" id="GO:0003723">
    <property type="term" value="F:RNA binding"/>
    <property type="evidence" value="ECO:0007669"/>
    <property type="project" value="InterPro"/>
</dbReference>
<name>I7KUY3_9CLOT</name>
<comment type="function">
    <text evidence="7">Translation factor necessary for the incorporation of selenocysteine into proteins. It probably replaces EF-Tu for the insertion of selenocysteine directed by the UGA codon. SelB binds GTP and GDP.</text>
</comment>
<evidence type="ECO:0000256" key="1">
    <source>
        <dbReference type="ARBA" id="ARBA00004496"/>
    </source>
</evidence>
<dbReference type="InterPro" id="IPR000795">
    <property type="entry name" value="T_Tr_GTP-bd_dom"/>
</dbReference>
<dbReference type="InterPro" id="IPR005225">
    <property type="entry name" value="Small_GTP-bd"/>
</dbReference>
<dbReference type="InterPro" id="IPR050055">
    <property type="entry name" value="EF-Tu_GTPase"/>
</dbReference>
<dbReference type="SUPFAM" id="SSF50465">
    <property type="entry name" value="EF-Tu/eEF-1alpha/eIF2-gamma C-terminal domain"/>
    <property type="match status" value="1"/>
</dbReference>
<dbReference type="AlphaFoldDB" id="I7KUY3"/>
<evidence type="ECO:0000259" key="9">
    <source>
        <dbReference type="PROSITE" id="PS51722"/>
    </source>
</evidence>
<dbReference type="CDD" id="cd15491">
    <property type="entry name" value="selB_III"/>
    <property type="match status" value="1"/>
</dbReference>
<accession>I7KUY3</accession>
<sequence>MQHVIIGTAGHIDHGKTTLIKALTGRDTDTLKEEKERGISINLGFTYFDLPSGRRAGIVDVPGHEKFIKNMLAGVTGIDIVLLVIAADEGIMPQTREHLNILNLLDIKKGIVVVTKKDLADEEWLKMVIEDIITEIGDTFLRDAPIIPVSSYTGEGLEKLALTIDELTKDMEDRDTFTDFRLPIDRVFSVSGFGTVVTGTLISGTINEGDICSIYPKEITTKVRGLQVHEKSVKTAYAGQRVAINLANVKKEDIERGDVLSKPNSLQVSMMLDCRLNYLKDAPYPLENRDRIRIYHGTSELLGRVYILDKEVINPGETALIQIRLESPIAAKRGDKYVIRTYSPMITIGGGTILDPNPVKHKAFDEKVINELLLKEKGDPIDIIEQTIKNNSKDFIGINDIIKLSGKNYSNLDEILETLIRKEKIIKLNIGDEEVYLHKTYLEEIKENIAQILADYHRINPLKFGITKEELKIKVFGKNIKQKIYDKILELLCDDTIKIENIYISLKDFNISFNQKQENIKQEILMRFEEAKYQPPKPEDLIKGFGRDERDAKMVFEALVDLGTLVKINEEVYLKAQDYERAKDMLIDFIKREGSITAAQYRDMLSTSRKYAVAILEYFDSIKLTKRIEDQRVLA</sequence>
<dbReference type="EMBL" id="CAKP01000093">
    <property type="protein sequence ID" value="CCJ33769.1"/>
    <property type="molecule type" value="Genomic_DNA"/>
</dbReference>
<dbReference type="Pfam" id="PF09106">
    <property type="entry name" value="WHD_2nd_SelB"/>
    <property type="match status" value="1"/>
</dbReference>
<dbReference type="InterPro" id="IPR027417">
    <property type="entry name" value="P-loop_NTPase"/>
</dbReference>
<dbReference type="NCBIfam" id="TIGR00231">
    <property type="entry name" value="small_GTP"/>
    <property type="match status" value="1"/>
</dbReference>
<keyword evidence="10" id="KW-0251">Elongation factor</keyword>